<dbReference type="EMBL" id="ML213512">
    <property type="protein sequence ID" value="TFK51005.1"/>
    <property type="molecule type" value="Genomic_DNA"/>
</dbReference>
<organism evidence="1 2">
    <name type="scientific">Heliocybe sulcata</name>
    <dbReference type="NCBI Taxonomy" id="5364"/>
    <lineage>
        <taxon>Eukaryota</taxon>
        <taxon>Fungi</taxon>
        <taxon>Dikarya</taxon>
        <taxon>Basidiomycota</taxon>
        <taxon>Agaricomycotina</taxon>
        <taxon>Agaricomycetes</taxon>
        <taxon>Gloeophyllales</taxon>
        <taxon>Gloeophyllaceae</taxon>
        <taxon>Heliocybe</taxon>
    </lineage>
</organism>
<accession>A0A5C3N1T8</accession>
<protein>
    <submittedName>
        <fullName evidence="1">Uncharacterized protein</fullName>
    </submittedName>
</protein>
<proteinExistence type="predicted"/>
<dbReference type="Proteomes" id="UP000305948">
    <property type="component" value="Unassembled WGS sequence"/>
</dbReference>
<keyword evidence="2" id="KW-1185">Reference proteome</keyword>
<gene>
    <name evidence="1" type="ORF">OE88DRAFT_1748226</name>
</gene>
<evidence type="ECO:0000313" key="1">
    <source>
        <dbReference type="EMBL" id="TFK51005.1"/>
    </source>
</evidence>
<name>A0A5C3N1T8_9AGAM</name>
<evidence type="ECO:0000313" key="2">
    <source>
        <dbReference type="Proteomes" id="UP000305948"/>
    </source>
</evidence>
<sequence>MLDGYMHHAKSWSVRSFSDRTEEDAYEVVELEPEQQFSPYPAFHEELCGPAGKDTLSTLSRIRPVDMGDLAHNVETQWKDLKQIILERSRGHVPSFAQVNVLQYWLRQISSASFTVILWHAAVEICSGDGGNSLTEKYLVQSVQSEDHDQSHPPHYTRL</sequence>
<reference evidence="1 2" key="1">
    <citation type="journal article" date="2019" name="Nat. Ecol. Evol.">
        <title>Megaphylogeny resolves global patterns of mushroom evolution.</title>
        <authorList>
            <person name="Varga T."/>
            <person name="Krizsan K."/>
            <person name="Foldi C."/>
            <person name="Dima B."/>
            <person name="Sanchez-Garcia M."/>
            <person name="Sanchez-Ramirez S."/>
            <person name="Szollosi G.J."/>
            <person name="Szarkandi J.G."/>
            <person name="Papp V."/>
            <person name="Albert L."/>
            <person name="Andreopoulos W."/>
            <person name="Angelini C."/>
            <person name="Antonin V."/>
            <person name="Barry K.W."/>
            <person name="Bougher N.L."/>
            <person name="Buchanan P."/>
            <person name="Buyck B."/>
            <person name="Bense V."/>
            <person name="Catcheside P."/>
            <person name="Chovatia M."/>
            <person name="Cooper J."/>
            <person name="Damon W."/>
            <person name="Desjardin D."/>
            <person name="Finy P."/>
            <person name="Geml J."/>
            <person name="Haridas S."/>
            <person name="Hughes K."/>
            <person name="Justo A."/>
            <person name="Karasinski D."/>
            <person name="Kautmanova I."/>
            <person name="Kiss B."/>
            <person name="Kocsube S."/>
            <person name="Kotiranta H."/>
            <person name="LaButti K.M."/>
            <person name="Lechner B.E."/>
            <person name="Liimatainen K."/>
            <person name="Lipzen A."/>
            <person name="Lukacs Z."/>
            <person name="Mihaltcheva S."/>
            <person name="Morgado L.N."/>
            <person name="Niskanen T."/>
            <person name="Noordeloos M.E."/>
            <person name="Ohm R.A."/>
            <person name="Ortiz-Santana B."/>
            <person name="Ovrebo C."/>
            <person name="Racz N."/>
            <person name="Riley R."/>
            <person name="Savchenko A."/>
            <person name="Shiryaev A."/>
            <person name="Soop K."/>
            <person name="Spirin V."/>
            <person name="Szebenyi C."/>
            <person name="Tomsovsky M."/>
            <person name="Tulloss R.E."/>
            <person name="Uehling J."/>
            <person name="Grigoriev I.V."/>
            <person name="Vagvolgyi C."/>
            <person name="Papp T."/>
            <person name="Martin F.M."/>
            <person name="Miettinen O."/>
            <person name="Hibbett D.S."/>
            <person name="Nagy L.G."/>
        </authorList>
    </citation>
    <scope>NUCLEOTIDE SEQUENCE [LARGE SCALE GENOMIC DNA]</scope>
    <source>
        <strain evidence="1 2">OMC1185</strain>
    </source>
</reference>
<dbReference type="AlphaFoldDB" id="A0A5C3N1T8"/>